<keyword evidence="10" id="KW-1185">Reference proteome</keyword>
<feature type="domain" description="Major facilitator superfamily (MFS) profile" evidence="8">
    <location>
        <begin position="7"/>
        <end position="386"/>
    </location>
</feature>
<evidence type="ECO:0000313" key="10">
    <source>
        <dbReference type="Proteomes" id="UP000532440"/>
    </source>
</evidence>
<feature type="transmembrane region" description="Helical" evidence="7">
    <location>
        <begin position="333"/>
        <end position="352"/>
    </location>
</feature>
<feature type="transmembrane region" description="Helical" evidence="7">
    <location>
        <begin position="299"/>
        <end position="321"/>
    </location>
</feature>
<comment type="subcellular location">
    <subcellularLocation>
        <location evidence="1">Cell membrane</location>
        <topology evidence="1">Multi-pass membrane protein</topology>
    </subcellularLocation>
</comment>
<protein>
    <submittedName>
        <fullName evidence="9">MFS family permease</fullName>
    </submittedName>
</protein>
<evidence type="ECO:0000256" key="5">
    <source>
        <dbReference type="ARBA" id="ARBA00022989"/>
    </source>
</evidence>
<feature type="transmembrane region" description="Helical" evidence="7">
    <location>
        <begin position="98"/>
        <end position="121"/>
    </location>
</feature>
<dbReference type="InterPro" id="IPR036259">
    <property type="entry name" value="MFS_trans_sf"/>
</dbReference>
<organism evidence="9 10">
    <name type="scientific">Quisquiliibacterium transsilvanicum</name>
    <dbReference type="NCBI Taxonomy" id="1549638"/>
    <lineage>
        <taxon>Bacteria</taxon>
        <taxon>Pseudomonadati</taxon>
        <taxon>Pseudomonadota</taxon>
        <taxon>Betaproteobacteria</taxon>
        <taxon>Burkholderiales</taxon>
        <taxon>Burkholderiaceae</taxon>
        <taxon>Quisquiliibacterium</taxon>
    </lineage>
</organism>
<dbReference type="Gene3D" id="1.20.1250.20">
    <property type="entry name" value="MFS general substrate transporter like domains"/>
    <property type="match status" value="2"/>
</dbReference>
<gene>
    <name evidence="9" type="ORF">HNQ70_001853</name>
</gene>
<feature type="transmembrane region" description="Helical" evidence="7">
    <location>
        <begin position="162"/>
        <end position="180"/>
    </location>
</feature>
<dbReference type="PANTHER" id="PTHR23517:SF2">
    <property type="entry name" value="MULTIDRUG RESISTANCE PROTEIN MDTH"/>
    <property type="match status" value="1"/>
</dbReference>
<dbReference type="InterPro" id="IPR050171">
    <property type="entry name" value="MFS_Transporters"/>
</dbReference>
<proteinExistence type="predicted"/>
<dbReference type="GO" id="GO:0022857">
    <property type="term" value="F:transmembrane transporter activity"/>
    <property type="evidence" value="ECO:0007669"/>
    <property type="project" value="InterPro"/>
</dbReference>
<keyword evidence="2" id="KW-0813">Transport</keyword>
<evidence type="ECO:0000256" key="2">
    <source>
        <dbReference type="ARBA" id="ARBA00022448"/>
    </source>
</evidence>
<keyword evidence="6 7" id="KW-0472">Membrane</keyword>
<dbReference type="Proteomes" id="UP000532440">
    <property type="component" value="Unassembled WGS sequence"/>
</dbReference>
<dbReference type="GO" id="GO:0005886">
    <property type="term" value="C:plasma membrane"/>
    <property type="evidence" value="ECO:0007669"/>
    <property type="project" value="UniProtKB-SubCell"/>
</dbReference>
<feature type="transmembrane region" description="Helical" evidence="7">
    <location>
        <begin position="243"/>
        <end position="263"/>
    </location>
</feature>
<comment type="caution">
    <text evidence="9">The sequence shown here is derived from an EMBL/GenBank/DDBJ whole genome shotgun (WGS) entry which is preliminary data.</text>
</comment>
<dbReference type="PANTHER" id="PTHR23517">
    <property type="entry name" value="RESISTANCE PROTEIN MDTM, PUTATIVE-RELATED-RELATED"/>
    <property type="match status" value="1"/>
</dbReference>
<evidence type="ECO:0000259" key="8">
    <source>
        <dbReference type="PROSITE" id="PS50850"/>
    </source>
</evidence>
<dbReference type="PROSITE" id="PS50850">
    <property type="entry name" value="MFS"/>
    <property type="match status" value="1"/>
</dbReference>
<sequence length="398" mass="42147">MGQHSPTSLLLNIGHAIDHMFLLIFATAVVSIAQEFGFSRWEDLMPYSVGAFFLFGVGSLPSGRLGDLWGRRAMMIVFFFGMGLSAILVSLTSGPWSMAAALALLGAFSSIYHPVGIPMLVQGARNPGMTIGINGLAGNLGIAVAALVTGFLVKYIGWRAAFAVPGVVCLLCGIAFARVAPRESEPPARRTTRVVALPRATMLRIVAVMTLTAISSSLLFNFTTNGNGQLLRERFAGIVEDPATLGAMLAAVYAVASFAQVVVGRLIDRFPLRRIYLGVVLAQPPLLALAAVAEGWWLLALQAGFMVAIFGAIPFTDAMIVRYVDDRMRSRVTGIRLAISFGVSSLAVWLLGPVVKEAGFGALLFAMAGIAVFTLLCVLFLPEPEREDAAGAQAGAAV</sequence>
<keyword evidence="3" id="KW-1003">Cell membrane</keyword>
<evidence type="ECO:0000256" key="4">
    <source>
        <dbReference type="ARBA" id="ARBA00022692"/>
    </source>
</evidence>
<feature type="transmembrane region" description="Helical" evidence="7">
    <location>
        <begin position="133"/>
        <end position="156"/>
    </location>
</feature>
<dbReference type="EMBL" id="JACHGB010000003">
    <property type="protein sequence ID" value="MBB5271843.1"/>
    <property type="molecule type" value="Genomic_DNA"/>
</dbReference>
<feature type="transmembrane region" description="Helical" evidence="7">
    <location>
        <begin position="44"/>
        <end position="61"/>
    </location>
</feature>
<dbReference type="InterPro" id="IPR011701">
    <property type="entry name" value="MFS"/>
</dbReference>
<dbReference type="Pfam" id="PF07690">
    <property type="entry name" value="MFS_1"/>
    <property type="match status" value="2"/>
</dbReference>
<feature type="transmembrane region" description="Helical" evidence="7">
    <location>
        <begin position="201"/>
        <end position="223"/>
    </location>
</feature>
<feature type="transmembrane region" description="Helical" evidence="7">
    <location>
        <begin position="73"/>
        <end position="92"/>
    </location>
</feature>
<evidence type="ECO:0000313" key="9">
    <source>
        <dbReference type="EMBL" id="MBB5271843.1"/>
    </source>
</evidence>
<feature type="transmembrane region" description="Helical" evidence="7">
    <location>
        <begin position="275"/>
        <end position="293"/>
    </location>
</feature>
<dbReference type="AlphaFoldDB" id="A0A7W8M8J0"/>
<evidence type="ECO:0000256" key="1">
    <source>
        <dbReference type="ARBA" id="ARBA00004651"/>
    </source>
</evidence>
<accession>A0A7W8M8J0</accession>
<evidence type="ECO:0000256" key="3">
    <source>
        <dbReference type="ARBA" id="ARBA00022475"/>
    </source>
</evidence>
<name>A0A7W8M8J0_9BURK</name>
<dbReference type="InterPro" id="IPR020846">
    <property type="entry name" value="MFS_dom"/>
</dbReference>
<keyword evidence="5 7" id="KW-1133">Transmembrane helix</keyword>
<dbReference type="SUPFAM" id="SSF103473">
    <property type="entry name" value="MFS general substrate transporter"/>
    <property type="match status" value="1"/>
</dbReference>
<reference evidence="9 10" key="1">
    <citation type="submission" date="2020-08" db="EMBL/GenBank/DDBJ databases">
        <title>Genomic Encyclopedia of Type Strains, Phase IV (KMG-IV): sequencing the most valuable type-strain genomes for metagenomic binning, comparative biology and taxonomic classification.</title>
        <authorList>
            <person name="Goeker M."/>
        </authorList>
    </citation>
    <scope>NUCLEOTIDE SEQUENCE [LARGE SCALE GENOMIC DNA]</scope>
    <source>
        <strain evidence="9 10">DSM 29781</strain>
    </source>
</reference>
<evidence type="ECO:0000256" key="7">
    <source>
        <dbReference type="SAM" id="Phobius"/>
    </source>
</evidence>
<keyword evidence="4 7" id="KW-0812">Transmembrane</keyword>
<evidence type="ECO:0000256" key="6">
    <source>
        <dbReference type="ARBA" id="ARBA00023136"/>
    </source>
</evidence>
<dbReference type="RefSeq" id="WP_183966574.1">
    <property type="nucleotide sequence ID" value="NZ_BAABEW010000001.1"/>
</dbReference>
<feature type="transmembrane region" description="Helical" evidence="7">
    <location>
        <begin position="358"/>
        <end position="381"/>
    </location>
</feature>